<dbReference type="InterPro" id="IPR036890">
    <property type="entry name" value="HATPase_C_sf"/>
</dbReference>
<dbReference type="PROSITE" id="PS50110">
    <property type="entry name" value="RESPONSE_REGULATORY"/>
    <property type="match status" value="1"/>
</dbReference>
<evidence type="ECO:0000256" key="8">
    <source>
        <dbReference type="SAM" id="Phobius"/>
    </source>
</evidence>
<evidence type="ECO:0000259" key="9">
    <source>
        <dbReference type="PROSITE" id="PS50110"/>
    </source>
</evidence>
<evidence type="ECO:0000313" key="11">
    <source>
        <dbReference type="Proteomes" id="UP000297229"/>
    </source>
</evidence>
<evidence type="ECO:0000313" key="10">
    <source>
        <dbReference type="EMBL" id="TGO73709.1"/>
    </source>
</evidence>
<evidence type="ECO:0000256" key="7">
    <source>
        <dbReference type="PROSITE-ProRule" id="PRU00169"/>
    </source>
</evidence>
<dbReference type="AlphaFoldDB" id="A0A4Z1JJ07"/>
<keyword evidence="6 8" id="KW-0472">Membrane</keyword>
<organism evidence="10 11">
    <name type="scientific">Botrytis elliptica</name>
    <dbReference type="NCBI Taxonomy" id="278938"/>
    <lineage>
        <taxon>Eukaryota</taxon>
        <taxon>Fungi</taxon>
        <taxon>Dikarya</taxon>
        <taxon>Ascomycota</taxon>
        <taxon>Pezizomycotina</taxon>
        <taxon>Leotiomycetes</taxon>
        <taxon>Helotiales</taxon>
        <taxon>Sclerotiniaceae</taxon>
        <taxon>Botrytis</taxon>
    </lineage>
</organism>
<keyword evidence="4 8" id="KW-1133">Transmembrane helix</keyword>
<dbReference type="STRING" id="278938.A0A4Z1JJ07"/>
<gene>
    <name evidence="10" type="ORF">BELL_0338g00080</name>
</gene>
<dbReference type="SUPFAM" id="SSF52172">
    <property type="entry name" value="CheY-like"/>
    <property type="match status" value="1"/>
</dbReference>
<dbReference type="Proteomes" id="UP000297229">
    <property type="component" value="Unassembled WGS sequence"/>
</dbReference>
<dbReference type="Gene3D" id="3.40.50.2300">
    <property type="match status" value="1"/>
</dbReference>
<dbReference type="EMBL" id="PQXM01000336">
    <property type="protein sequence ID" value="TGO73709.1"/>
    <property type="molecule type" value="Genomic_DNA"/>
</dbReference>
<keyword evidence="5" id="KW-0902">Two-component regulatory system</keyword>
<dbReference type="GO" id="GO:0071474">
    <property type="term" value="P:cellular hyperosmotic response"/>
    <property type="evidence" value="ECO:0007669"/>
    <property type="project" value="TreeGrafter"/>
</dbReference>
<dbReference type="InterPro" id="IPR011006">
    <property type="entry name" value="CheY-like_superfamily"/>
</dbReference>
<evidence type="ECO:0000256" key="5">
    <source>
        <dbReference type="ARBA" id="ARBA00023012"/>
    </source>
</evidence>
<dbReference type="GO" id="GO:0022857">
    <property type="term" value="F:transmembrane transporter activity"/>
    <property type="evidence" value="ECO:0007669"/>
    <property type="project" value="InterPro"/>
</dbReference>
<dbReference type="InterPro" id="IPR003594">
    <property type="entry name" value="HATPase_dom"/>
</dbReference>
<evidence type="ECO:0000256" key="2">
    <source>
        <dbReference type="ARBA" id="ARBA00022553"/>
    </source>
</evidence>
<keyword evidence="2" id="KW-0597">Phosphoprotein</keyword>
<feature type="transmembrane region" description="Helical" evidence="8">
    <location>
        <begin position="20"/>
        <end position="45"/>
    </location>
</feature>
<dbReference type="Gene3D" id="3.30.565.10">
    <property type="entry name" value="Histidine kinase-like ATPase, C-terminal domain"/>
    <property type="match status" value="1"/>
</dbReference>
<reference evidence="10 11" key="1">
    <citation type="submission" date="2017-12" db="EMBL/GenBank/DDBJ databases">
        <title>Comparative genomics of Botrytis spp.</title>
        <authorList>
            <person name="Valero-Jimenez C.A."/>
            <person name="Tapia P."/>
            <person name="Veloso J."/>
            <person name="Silva-Moreno E."/>
            <person name="Staats M."/>
            <person name="Valdes J.H."/>
            <person name="Van Kan J.A.L."/>
        </authorList>
    </citation>
    <scope>NUCLEOTIDE SEQUENCE [LARGE SCALE GENOMIC DNA]</scope>
    <source>
        <strain evidence="10 11">Be9601</strain>
    </source>
</reference>
<evidence type="ECO:0000256" key="6">
    <source>
        <dbReference type="ARBA" id="ARBA00023136"/>
    </source>
</evidence>
<name>A0A4Z1JJ07_9HELO</name>
<feature type="transmembrane region" description="Helical" evidence="8">
    <location>
        <begin position="65"/>
        <end position="90"/>
    </location>
</feature>
<comment type="caution">
    <text evidence="7">Lacks conserved residue(s) required for the propagation of feature annotation.</text>
</comment>
<dbReference type="SUPFAM" id="SSF55874">
    <property type="entry name" value="ATPase domain of HSP90 chaperone/DNA topoisomerase II/histidine kinase"/>
    <property type="match status" value="1"/>
</dbReference>
<accession>A0A4Z1JJ07</accession>
<dbReference type="Gene3D" id="1.20.1740.10">
    <property type="entry name" value="Amino acid/polyamine transporter I"/>
    <property type="match status" value="1"/>
</dbReference>
<comment type="caution">
    <text evidence="10">The sequence shown here is derived from an EMBL/GenBank/DDBJ whole genome shotgun (WGS) entry which is preliminary data.</text>
</comment>
<dbReference type="PANTHER" id="PTHR45339:SF1">
    <property type="entry name" value="HYBRID SIGNAL TRANSDUCTION HISTIDINE KINASE J"/>
    <property type="match status" value="1"/>
</dbReference>
<comment type="subcellular location">
    <subcellularLocation>
        <location evidence="1">Membrane</location>
        <topology evidence="1">Multi-pass membrane protein</topology>
    </subcellularLocation>
</comment>
<keyword evidence="11" id="KW-1185">Reference proteome</keyword>
<protein>
    <recommendedName>
        <fullName evidence="9">Response regulatory domain-containing protein</fullName>
    </recommendedName>
</protein>
<dbReference type="InterPro" id="IPR002293">
    <property type="entry name" value="AA/rel_permease1"/>
</dbReference>
<dbReference type="GO" id="GO:0016020">
    <property type="term" value="C:membrane"/>
    <property type="evidence" value="ECO:0007669"/>
    <property type="project" value="UniProtKB-SubCell"/>
</dbReference>
<evidence type="ECO:0000256" key="3">
    <source>
        <dbReference type="ARBA" id="ARBA00022692"/>
    </source>
</evidence>
<dbReference type="InterPro" id="IPR001789">
    <property type="entry name" value="Sig_transdc_resp-reg_receiver"/>
</dbReference>
<dbReference type="PANTHER" id="PTHR45339">
    <property type="entry name" value="HYBRID SIGNAL TRANSDUCTION HISTIDINE KINASE J"/>
    <property type="match status" value="1"/>
</dbReference>
<dbReference type="Pfam" id="PF00072">
    <property type="entry name" value="Response_reg"/>
    <property type="match status" value="1"/>
</dbReference>
<proteinExistence type="predicted"/>
<dbReference type="Pfam" id="PF13520">
    <property type="entry name" value="AA_permease_2"/>
    <property type="match status" value="1"/>
</dbReference>
<sequence length="555" mass="62328">MSEGIKNPRINVSRAMIASIMINSVLAFGMLIATVFCAGDLTAAFESPTGHSFIEIFTQAVGSVTGATAMASILVFVSFSGTLGTVAAASRQVWGFSRDRGVPFWSSIGRINPRTSVPLAAVFHNFESRYSHDTVFRYIPIHFIVYLSLTNYQRRYLEALMRLAKRADEKSVELQYLVNISVPNRIIGDSIRLCQVIIKLIGNAIKFADQGEVKFTAQIAKHDPATAEKQALEVVVSDNGIKIQKGYLDLIFDTSWQEMVHHIGNVAIQSSAYLSTKTLQSKWEETSGWRVGMARRPRFSLRACCGALSPMKAPSRSSSNRTMAPAYSPLIKDGQDPFTLSPALDLQIEYFIQPLKPPVPTEHLSSLAIPLAEDNAINQKLSRKVLERYTHVVTVVENGLAAFRAIRANKYDILLMEIKMPVMGGFEATVKIREYEQSQDLRRIPITALPLAIQEEEEEFPTFDDMQKSTQTSFDRSLSFSFREMISFHSTVRGMCERLHSDLTEPSHLLEVMQELAWTRYNFQHYTQNIDCVERMLPDLDAKTICLYGRVDQAP</sequence>
<keyword evidence="3 8" id="KW-0812">Transmembrane</keyword>
<dbReference type="GO" id="GO:0000160">
    <property type="term" value="P:phosphorelay signal transduction system"/>
    <property type="evidence" value="ECO:0007669"/>
    <property type="project" value="UniProtKB-KW"/>
</dbReference>
<evidence type="ECO:0000256" key="1">
    <source>
        <dbReference type="ARBA" id="ARBA00004141"/>
    </source>
</evidence>
<feature type="domain" description="Response regulatory" evidence="9">
    <location>
        <begin position="368"/>
        <end position="483"/>
    </location>
</feature>
<dbReference type="CDD" id="cd17546">
    <property type="entry name" value="REC_hyHK_CKI1_RcsC-like"/>
    <property type="match status" value="1"/>
</dbReference>
<dbReference type="GO" id="GO:0004673">
    <property type="term" value="F:protein histidine kinase activity"/>
    <property type="evidence" value="ECO:0007669"/>
    <property type="project" value="TreeGrafter"/>
</dbReference>
<dbReference type="Pfam" id="PF02518">
    <property type="entry name" value="HATPase_c"/>
    <property type="match status" value="1"/>
</dbReference>
<evidence type="ECO:0000256" key="4">
    <source>
        <dbReference type="ARBA" id="ARBA00022989"/>
    </source>
</evidence>